<keyword evidence="2" id="KW-1185">Reference proteome</keyword>
<gene>
    <name evidence="1" type="ORF">PCOR1329_LOCUS63705</name>
</gene>
<feature type="non-terminal residue" evidence="1">
    <location>
        <position position="147"/>
    </location>
</feature>
<evidence type="ECO:0000313" key="2">
    <source>
        <dbReference type="Proteomes" id="UP001189429"/>
    </source>
</evidence>
<comment type="caution">
    <text evidence="1">The sequence shown here is derived from an EMBL/GenBank/DDBJ whole genome shotgun (WGS) entry which is preliminary data.</text>
</comment>
<protein>
    <submittedName>
        <fullName evidence="1">Uncharacterized protein</fullName>
    </submittedName>
</protein>
<sequence length="147" mass="16912">VLFNEVAAQRCLAYLFEKAGCLQHIDEVRTNSGNTNKPCGLNRIRVHFKSTVSRDVMWECRKVWMQCSQDGCIFAQDPDVREYKRIVQSRVSILVECSPWKQPHVAAAGRFKACFYHGCVRIESYGPPTTFVWAYPSLQYTDGRTEL</sequence>
<proteinExistence type="predicted"/>
<dbReference type="Proteomes" id="UP001189429">
    <property type="component" value="Unassembled WGS sequence"/>
</dbReference>
<reference evidence="1" key="1">
    <citation type="submission" date="2023-10" db="EMBL/GenBank/DDBJ databases">
        <authorList>
            <person name="Chen Y."/>
            <person name="Shah S."/>
            <person name="Dougan E. K."/>
            <person name="Thang M."/>
            <person name="Chan C."/>
        </authorList>
    </citation>
    <scope>NUCLEOTIDE SEQUENCE [LARGE SCALE GENOMIC DNA]</scope>
</reference>
<dbReference type="EMBL" id="CAUYUJ010018094">
    <property type="protein sequence ID" value="CAK0880614.1"/>
    <property type="molecule type" value="Genomic_DNA"/>
</dbReference>
<evidence type="ECO:0000313" key="1">
    <source>
        <dbReference type="EMBL" id="CAK0880614.1"/>
    </source>
</evidence>
<organism evidence="1 2">
    <name type="scientific">Prorocentrum cordatum</name>
    <dbReference type="NCBI Taxonomy" id="2364126"/>
    <lineage>
        <taxon>Eukaryota</taxon>
        <taxon>Sar</taxon>
        <taxon>Alveolata</taxon>
        <taxon>Dinophyceae</taxon>
        <taxon>Prorocentrales</taxon>
        <taxon>Prorocentraceae</taxon>
        <taxon>Prorocentrum</taxon>
    </lineage>
</organism>
<feature type="non-terminal residue" evidence="1">
    <location>
        <position position="1"/>
    </location>
</feature>
<accession>A0ABN9W3H1</accession>
<name>A0ABN9W3H1_9DINO</name>